<evidence type="ECO:0000259" key="2">
    <source>
        <dbReference type="Pfam" id="PF18796"/>
    </source>
</evidence>
<dbReference type="RefSeq" id="WP_087301652.1">
    <property type="nucleotide sequence ID" value="NZ_NFKP01000013.1"/>
</dbReference>
<dbReference type="EMBL" id="NFKP01000013">
    <property type="protein sequence ID" value="OUP68972.1"/>
    <property type="molecule type" value="Genomic_DNA"/>
</dbReference>
<organism evidence="3 4">
    <name type="scientific">Anaerotruncus colihominis</name>
    <dbReference type="NCBI Taxonomy" id="169435"/>
    <lineage>
        <taxon>Bacteria</taxon>
        <taxon>Bacillati</taxon>
        <taxon>Bacillota</taxon>
        <taxon>Clostridia</taxon>
        <taxon>Eubacteriales</taxon>
        <taxon>Oscillospiraceae</taxon>
        <taxon>Anaerotruncus</taxon>
    </lineage>
</organism>
<gene>
    <name evidence="3" type="ORF">B5F11_11540</name>
</gene>
<dbReference type="InterPro" id="IPR041047">
    <property type="entry name" value="LPD1"/>
</dbReference>
<sequence length="674" mass="76194">MADNIQHEDFGEKIGGAKKDLWKDRGLYVNDLDAMNEREAEKFVKKDNIWKKPDYEAMLEDGIPLGVVYFIKKARDGLNASPQYYRRDDTPEKRLARQKEYIQTVRELQSVVSEVRTVEDAMQVYDRFFVENGYLEQVQGWGSGIHYQVTEKGRENPAITNKLSNTLMVRSAGYFERNFTQKAQKEQFGVSKDQKVPKGYAIHFNDGKNTYSKNNDWKPDTYYVTKGYSILQTNFETREAALKWVQELAKSRSKSGKTRFVPPQLIAVRRTGPDYRNGAEITGQHYLDTFGFRGGEFGNWMNQNDRQASLNMGFEALKDLAAALQISDKDIAYQGTLAIAFGARGSGNAAAHYEPLRKVINLTKMHGAGSLAHEWWHGLDDYLGTKMGAKGMLSEQPRLYAPFQKLIDTMKYKPETPEQAAARTEAQTERTRKNAASWLDSAVLGSLKRQGNEEQMETYAVLREAFLSGEAGSVEQLNAFKKSVTGRVIPKSERERLEIFERMLSGMQAQETPQIGRVETDFYRNSVRMGKECEKDGGYWDSNVEMTARAFACYIKDKLPYQSDYLAGHADCAVTFVSDKDGKMEVLKAYPEGEERRAINAVFDEIVADLKREQILTHSDVTLPLPAQPLVENEQISIFTAGRTSVMAQLAAAKPAEKTTPAQAVPKKSRAPEI</sequence>
<dbReference type="Proteomes" id="UP000196386">
    <property type="component" value="Unassembled WGS sequence"/>
</dbReference>
<feature type="region of interest" description="Disordered" evidence="1">
    <location>
        <begin position="653"/>
        <end position="674"/>
    </location>
</feature>
<reference evidence="4" key="1">
    <citation type="submission" date="2017-04" db="EMBL/GenBank/DDBJ databases">
        <title>Function of individual gut microbiota members based on whole genome sequencing of pure cultures obtained from chicken caecum.</title>
        <authorList>
            <person name="Medvecky M."/>
            <person name="Cejkova D."/>
            <person name="Polansky O."/>
            <person name="Karasova D."/>
            <person name="Kubasova T."/>
            <person name="Cizek A."/>
            <person name="Rychlik I."/>
        </authorList>
    </citation>
    <scope>NUCLEOTIDE SEQUENCE [LARGE SCALE GENOMIC DNA]</scope>
    <source>
        <strain evidence="4">An175</strain>
    </source>
</reference>
<evidence type="ECO:0000313" key="4">
    <source>
        <dbReference type="Proteomes" id="UP000196386"/>
    </source>
</evidence>
<accession>A0A1Y4MQ69</accession>
<evidence type="ECO:0000313" key="3">
    <source>
        <dbReference type="EMBL" id="OUP68972.1"/>
    </source>
</evidence>
<evidence type="ECO:0000256" key="1">
    <source>
        <dbReference type="SAM" id="MobiDB-lite"/>
    </source>
</evidence>
<comment type="caution">
    <text evidence="3">The sequence shown here is derived from an EMBL/GenBank/DDBJ whole genome shotgun (WGS) entry which is preliminary data.</text>
</comment>
<proteinExistence type="predicted"/>
<feature type="domain" description="Large polyvalent protein-associated" evidence="2">
    <location>
        <begin position="533"/>
        <end position="613"/>
    </location>
</feature>
<feature type="compositionally biased region" description="Low complexity" evidence="1">
    <location>
        <begin position="653"/>
        <end position="664"/>
    </location>
</feature>
<name>A0A1Y4MQ69_9FIRM</name>
<protein>
    <recommendedName>
        <fullName evidence="2">Large polyvalent protein-associated domain-containing protein</fullName>
    </recommendedName>
</protein>
<dbReference type="AlphaFoldDB" id="A0A1Y4MQ69"/>
<dbReference type="Pfam" id="PF18796">
    <property type="entry name" value="LPD1"/>
    <property type="match status" value="1"/>
</dbReference>